<name>A0A4R6IZL5_9BACT</name>
<keyword evidence="5" id="KW-1185">Reference proteome</keyword>
<dbReference type="InterPro" id="IPR007492">
    <property type="entry name" value="LytTR_DNA-bd_dom"/>
</dbReference>
<feature type="modified residue" description="4-aspartylphosphate" evidence="1">
    <location>
        <position position="54"/>
    </location>
</feature>
<sequence length="233" mass="27038">MIHCIAIDDEPLALQLIQEYCAKISFLKLEKTFTNTDEAISFMQNNKVDLLFLDIQMPDITGIQFYKNLTEKPPVIFTTAYKDFAVEGFNVDAVDYLLKPFEYDRFLKACYKAKEYIEFLSSQEVQLNSLFIKVNYEIMKVNLKDIDLIEALDDYIKIYIKPNPVLTLMTLKSIQEKLPSRDFVRVHRSFIIPLAKIEKFSKSKVWIAGKEIPIGSSYGAVYDQLLEISKTKQ</sequence>
<organism evidence="4 5">
    <name type="scientific">Sediminibacterium goheungense</name>
    <dbReference type="NCBI Taxonomy" id="1086393"/>
    <lineage>
        <taxon>Bacteria</taxon>
        <taxon>Pseudomonadati</taxon>
        <taxon>Bacteroidota</taxon>
        <taxon>Chitinophagia</taxon>
        <taxon>Chitinophagales</taxon>
        <taxon>Chitinophagaceae</taxon>
        <taxon>Sediminibacterium</taxon>
    </lineage>
</organism>
<dbReference type="Pfam" id="PF04397">
    <property type="entry name" value="LytTR"/>
    <property type="match status" value="1"/>
</dbReference>
<dbReference type="EMBL" id="SNWP01000010">
    <property type="protein sequence ID" value="TDO28330.1"/>
    <property type="molecule type" value="Genomic_DNA"/>
</dbReference>
<feature type="domain" description="HTH LytTR-type" evidence="3">
    <location>
        <begin position="130"/>
        <end position="199"/>
    </location>
</feature>
<dbReference type="PROSITE" id="PS50110">
    <property type="entry name" value="RESPONSE_REGULATORY"/>
    <property type="match status" value="1"/>
</dbReference>
<dbReference type="InterPro" id="IPR011006">
    <property type="entry name" value="CheY-like_superfamily"/>
</dbReference>
<dbReference type="Gene3D" id="3.40.50.2300">
    <property type="match status" value="1"/>
</dbReference>
<evidence type="ECO:0000256" key="1">
    <source>
        <dbReference type="PROSITE-ProRule" id="PRU00169"/>
    </source>
</evidence>
<dbReference type="SMART" id="SM00448">
    <property type="entry name" value="REC"/>
    <property type="match status" value="1"/>
</dbReference>
<accession>A0A4R6IZL5</accession>
<evidence type="ECO:0000313" key="4">
    <source>
        <dbReference type="EMBL" id="TDO28330.1"/>
    </source>
</evidence>
<evidence type="ECO:0000259" key="3">
    <source>
        <dbReference type="PROSITE" id="PS50930"/>
    </source>
</evidence>
<dbReference type="Gene3D" id="2.40.50.1020">
    <property type="entry name" value="LytTr DNA-binding domain"/>
    <property type="match status" value="1"/>
</dbReference>
<dbReference type="SUPFAM" id="SSF52172">
    <property type="entry name" value="CheY-like"/>
    <property type="match status" value="1"/>
</dbReference>
<dbReference type="InterPro" id="IPR001789">
    <property type="entry name" value="Sig_transdc_resp-reg_receiver"/>
</dbReference>
<proteinExistence type="predicted"/>
<protein>
    <submittedName>
        <fullName evidence="4">LytTR family two component transcriptional regulator</fullName>
    </submittedName>
</protein>
<comment type="caution">
    <text evidence="4">The sequence shown here is derived from an EMBL/GenBank/DDBJ whole genome shotgun (WGS) entry which is preliminary data.</text>
</comment>
<dbReference type="RefSeq" id="WP_133472881.1">
    <property type="nucleotide sequence ID" value="NZ_SNWP01000010.1"/>
</dbReference>
<dbReference type="GO" id="GO:0000156">
    <property type="term" value="F:phosphorelay response regulator activity"/>
    <property type="evidence" value="ECO:0007669"/>
    <property type="project" value="InterPro"/>
</dbReference>
<reference evidence="4 5" key="1">
    <citation type="submission" date="2019-03" db="EMBL/GenBank/DDBJ databases">
        <title>Genomic Encyclopedia of Archaeal and Bacterial Type Strains, Phase II (KMG-II): from individual species to whole genera.</title>
        <authorList>
            <person name="Goeker M."/>
        </authorList>
    </citation>
    <scope>NUCLEOTIDE SEQUENCE [LARGE SCALE GENOMIC DNA]</scope>
    <source>
        <strain evidence="4 5">DSM 28323</strain>
    </source>
</reference>
<dbReference type="PROSITE" id="PS50930">
    <property type="entry name" value="HTH_LYTTR"/>
    <property type="match status" value="1"/>
</dbReference>
<dbReference type="OrthoDB" id="1646880at2"/>
<gene>
    <name evidence="4" type="ORF">BC659_0393</name>
</gene>
<feature type="domain" description="Response regulatory" evidence="2">
    <location>
        <begin position="3"/>
        <end position="114"/>
    </location>
</feature>
<dbReference type="PANTHER" id="PTHR37299">
    <property type="entry name" value="TRANSCRIPTIONAL REGULATOR-RELATED"/>
    <property type="match status" value="1"/>
</dbReference>
<dbReference type="PANTHER" id="PTHR37299:SF1">
    <property type="entry name" value="STAGE 0 SPORULATION PROTEIN A HOMOLOG"/>
    <property type="match status" value="1"/>
</dbReference>
<dbReference type="SMART" id="SM00850">
    <property type="entry name" value="LytTR"/>
    <property type="match status" value="1"/>
</dbReference>
<keyword evidence="1" id="KW-0597">Phosphoprotein</keyword>
<dbReference type="Proteomes" id="UP000295741">
    <property type="component" value="Unassembled WGS sequence"/>
</dbReference>
<dbReference type="GO" id="GO:0003677">
    <property type="term" value="F:DNA binding"/>
    <property type="evidence" value="ECO:0007669"/>
    <property type="project" value="InterPro"/>
</dbReference>
<dbReference type="InterPro" id="IPR046947">
    <property type="entry name" value="LytR-like"/>
</dbReference>
<evidence type="ECO:0000259" key="2">
    <source>
        <dbReference type="PROSITE" id="PS50110"/>
    </source>
</evidence>
<dbReference type="AlphaFoldDB" id="A0A4R6IZL5"/>
<evidence type="ECO:0000313" key="5">
    <source>
        <dbReference type="Proteomes" id="UP000295741"/>
    </source>
</evidence>
<dbReference type="Pfam" id="PF00072">
    <property type="entry name" value="Response_reg"/>
    <property type="match status" value="1"/>
</dbReference>